<proteinExistence type="predicted"/>
<feature type="transmembrane region" description="Helical" evidence="2">
    <location>
        <begin position="55"/>
        <end position="80"/>
    </location>
</feature>
<evidence type="ECO:0000313" key="3">
    <source>
        <dbReference type="EMBL" id="GAH17985.1"/>
    </source>
</evidence>
<dbReference type="AlphaFoldDB" id="X1ECD2"/>
<gene>
    <name evidence="3" type="ORF">S01H4_57189</name>
</gene>
<reference evidence="3" key="1">
    <citation type="journal article" date="2014" name="Front. Microbiol.">
        <title>High frequency of phylogenetically diverse reductive dehalogenase-homologous genes in deep subseafloor sedimentary metagenomes.</title>
        <authorList>
            <person name="Kawai M."/>
            <person name="Futagami T."/>
            <person name="Toyoda A."/>
            <person name="Takaki Y."/>
            <person name="Nishi S."/>
            <person name="Hori S."/>
            <person name="Arai W."/>
            <person name="Tsubouchi T."/>
            <person name="Morono Y."/>
            <person name="Uchiyama I."/>
            <person name="Ito T."/>
            <person name="Fujiyama A."/>
            <person name="Inagaki F."/>
            <person name="Takami H."/>
        </authorList>
    </citation>
    <scope>NUCLEOTIDE SEQUENCE</scope>
    <source>
        <strain evidence="3">Expedition CK06-06</strain>
    </source>
</reference>
<evidence type="ECO:0000256" key="1">
    <source>
        <dbReference type="SAM" id="Coils"/>
    </source>
</evidence>
<keyword evidence="2" id="KW-0812">Transmembrane</keyword>
<feature type="non-terminal residue" evidence="3">
    <location>
        <position position="85"/>
    </location>
</feature>
<accession>X1ECD2</accession>
<keyword evidence="2" id="KW-1133">Transmembrane helix</keyword>
<name>X1ECD2_9ZZZZ</name>
<dbReference type="EMBL" id="BART01033236">
    <property type="protein sequence ID" value="GAH17985.1"/>
    <property type="molecule type" value="Genomic_DNA"/>
</dbReference>
<protein>
    <submittedName>
        <fullName evidence="3">Uncharacterized protein</fullName>
    </submittedName>
</protein>
<keyword evidence="1" id="KW-0175">Coiled coil</keyword>
<organism evidence="3">
    <name type="scientific">marine sediment metagenome</name>
    <dbReference type="NCBI Taxonomy" id="412755"/>
    <lineage>
        <taxon>unclassified sequences</taxon>
        <taxon>metagenomes</taxon>
        <taxon>ecological metagenomes</taxon>
    </lineage>
</organism>
<keyword evidence="2" id="KW-0472">Membrane</keyword>
<comment type="caution">
    <text evidence="3">The sequence shown here is derived from an EMBL/GenBank/DDBJ whole genome shotgun (WGS) entry which is preliminary data.</text>
</comment>
<sequence length="85" mass="10150">MERLKQSFNASQQRFKDLMAQAESQKGIEAFDEALDKLQEAMNELERFSVSKFCWSFFITLLTLSFQFLQNILCSFWKIYKHLII</sequence>
<evidence type="ECO:0000256" key="2">
    <source>
        <dbReference type="SAM" id="Phobius"/>
    </source>
</evidence>
<feature type="coiled-coil region" evidence="1">
    <location>
        <begin position="1"/>
        <end position="51"/>
    </location>
</feature>